<organism evidence="1 2">
    <name type="scientific">Monilinia vaccinii-corymbosi</name>
    <dbReference type="NCBI Taxonomy" id="61207"/>
    <lineage>
        <taxon>Eukaryota</taxon>
        <taxon>Fungi</taxon>
        <taxon>Dikarya</taxon>
        <taxon>Ascomycota</taxon>
        <taxon>Pezizomycotina</taxon>
        <taxon>Leotiomycetes</taxon>
        <taxon>Helotiales</taxon>
        <taxon>Sclerotiniaceae</taxon>
        <taxon>Monilinia</taxon>
    </lineage>
</organism>
<evidence type="ECO:0000313" key="2">
    <source>
        <dbReference type="Proteomes" id="UP000672032"/>
    </source>
</evidence>
<gene>
    <name evidence="1" type="ORF">DSL72_001805</name>
</gene>
<accession>A0A8A3PAV2</accession>
<dbReference type="Proteomes" id="UP000672032">
    <property type="component" value="Chromosome 3"/>
</dbReference>
<reference evidence="1" key="1">
    <citation type="submission" date="2020-10" db="EMBL/GenBank/DDBJ databases">
        <title>Genome Sequence of Monilinia vaccinii-corymbosi Sheds Light on Mummy Berry Disease Infection of Blueberry and Mating Type.</title>
        <authorList>
            <person name="Yow A.G."/>
            <person name="Zhang Y."/>
            <person name="Bansal K."/>
            <person name="Eacker S.M."/>
            <person name="Sullivan S."/>
            <person name="Liachko I."/>
            <person name="Cubeta M.A."/>
            <person name="Rollins J.A."/>
            <person name="Ashrafi H."/>
        </authorList>
    </citation>
    <scope>NUCLEOTIDE SEQUENCE</scope>
    <source>
        <strain evidence="1">RL-1</strain>
    </source>
</reference>
<dbReference type="EMBL" id="CP063407">
    <property type="protein sequence ID" value="QSZ32232.1"/>
    <property type="molecule type" value="Genomic_DNA"/>
</dbReference>
<dbReference type="AlphaFoldDB" id="A0A8A3PAV2"/>
<sequence>MVDTIIPVEIGVEAVGASLPIREIKKQRGNGRSSQRASRTSRGLSFHFKRLVPPTFTQYYESLGTNAQLPTQMHSLDLQAGMMIFLEMRISHATSTWRRNFLEDVGSYLDSSGAIGIRPWNLGLSKCICLIEVGVFSRCCDHRYGRTGTGRNEGLEMGLG</sequence>
<name>A0A8A3PAV2_9HELO</name>
<proteinExistence type="predicted"/>
<evidence type="ECO:0000313" key="1">
    <source>
        <dbReference type="EMBL" id="QSZ32232.1"/>
    </source>
</evidence>
<keyword evidence="2" id="KW-1185">Reference proteome</keyword>
<protein>
    <submittedName>
        <fullName evidence="1">Uncharacterized protein</fullName>
    </submittedName>
</protein>